<sequence>MLHCTCSEVRKSEQSQTGSKSNGVKFLRSKNSQKDIVITQLNSTNHQQHSALISTVTRMKISDLENPGDPDPNEVAKEYIKSLQRNNDTETSTDPNPNIAAEEPVENVPDPGPSQAES</sequence>
<accession>A0A420MH45</accession>
<dbReference type="Proteomes" id="UP000285084">
    <property type="component" value="Unassembled WGS sequence"/>
</dbReference>
<evidence type="ECO:0000313" key="3">
    <source>
        <dbReference type="Proteomes" id="UP000285084"/>
    </source>
</evidence>
<proteinExistence type="predicted"/>
<evidence type="ECO:0000313" key="2">
    <source>
        <dbReference type="EMBL" id="RKK67345.1"/>
    </source>
</evidence>
<dbReference type="VEuPathDB" id="FungiDB:FOMG_02044"/>
<feature type="compositionally biased region" description="Polar residues" evidence="1">
    <location>
        <begin position="83"/>
        <end position="96"/>
    </location>
</feature>
<dbReference type="EMBL" id="MRCX01000234">
    <property type="protein sequence ID" value="RKK67345.1"/>
    <property type="molecule type" value="Genomic_DNA"/>
</dbReference>
<evidence type="ECO:0000256" key="1">
    <source>
        <dbReference type="SAM" id="MobiDB-lite"/>
    </source>
</evidence>
<gene>
    <name evidence="2" type="ORF">BFJ69_g14594</name>
</gene>
<organism evidence="2 3">
    <name type="scientific">Fusarium oxysporum</name>
    <name type="common">Fusarium vascular wilt</name>
    <dbReference type="NCBI Taxonomy" id="5507"/>
    <lineage>
        <taxon>Eukaryota</taxon>
        <taxon>Fungi</taxon>
        <taxon>Dikarya</taxon>
        <taxon>Ascomycota</taxon>
        <taxon>Pezizomycotina</taxon>
        <taxon>Sordariomycetes</taxon>
        <taxon>Hypocreomycetidae</taxon>
        <taxon>Hypocreales</taxon>
        <taxon>Nectriaceae</taxon>
        <taxon>Fusarium</taxon>
        <taxon>Fusarium oxysporum species complex</taxon>
    </lineage>
</organism>
<reference evidence="2 3" key="1">
    <citation type="journal article" date="2018" name="Sci. Rep.">
        <title>Characterisation of pathogen-specific regions and novel effector candidates in Fusarium oxysporum f. sp. cepae.</title>
        <authorList>
            <person name="Armitage A.D."/>
            <person name="Taylor A."/>
            <person name="Sobczyk M.K."/>
            <person name="Baxter L."/>
            <person name="Greenfield B.P."/>
            <person name="Bates H.J."/>
            <person name="Wilson F."/>
            <person name="Jackson A.C."/>
            <person name="Ott S."/>
            <person name="Harrison R.J."/>
            <person name="Clarkson J.P."/>
        </authorList>
    </citation>
    <scope>NUCLEOTIDE SEQUENCE [LARGE SCALE GENOMIC DNA]</scope>
    <source>
        <strain evidence="2 3">Fo_A13</strain>
    </source>
</reference>
<dbReference type="AlphaFoldDB" id="A0A420MH45"/>
<feature type="region of interest" description="Disordered" evidence="1">
    <location>
        <begin position="1"/>
        <end position="24"/>
    </location>
</feature>
<comment type="caution">
    <text evidence="2">The sequence shown here is derived from an EMBL/GenBank/DDBJ whole genome shotgun (WGS) entry which is preliminary data.</text>
</comment>
<name>A0A420MH45_FUSOX</name>
<protein>
    <submittedName>
        <fullName evidence="2">Uncharacterized protein</fullName>
    </submittedName>
</protein>
<feature type="region of interest" description="Disordered" evidence="1">
    <location>
        <begin position="80"/>
        <end position="118"/>
    </location>
</feature>